<accession>A0A0K9F2Q2</accession>
<dbReference type="AlphaFoldDB" id="A0A0K9F2Q2"/>
<sequence>MENSPYYEKKIQCLNCKKEFPTLKVRSKFIKVDHTETDFHPIYADGVNALYYNVFVCEHCGFSFTEDFSKYFAPGTQDEIRTQITEKWVHHDFKGERTVFQAIQAYKLAFLCGTIKKEKFVAIAGLTLRLAWLYRSLKNEGQEQRFMTMARDYYMDSYSTEDYSSTQMSDIRIMYMIAELSRRIGDLENATRFFSKIIEKQSIGGEAKIIDMAKEQWAIIREEKEHARQV</sequence>
<gene>
    <name evidence="1" type="ORF">ACZ11_24380</name>
</gene>
<dbReference type="EMBL" id="LFXJ01000013">
    <property type="protein sequence ID" value="KMY28363.1"/>
    <property type="molecule type" value="Genomic_DNA"/>
</dbReference>
<dbReference type="GeneID" id="96601333"/>
<evidence type="ECO:0000313" key="1">
    <source>
        <dbReference type="EMBL" id="KMY28363.1"/>
    </source>
</evidence>
<comment type="caution">
    <text evidence="1">The sequence shown here is derived from an EMBL/GenBank/DDBJ whole genome shotgun (WGS) entry which is preliminary data.</text>
</comment>
<protein>
    <recommendedName>
        <fullName evidence="3">DUF2225 domain-containing protein</fullName>
    </recommendedName>
</protein>
<dbReference type="InterPro" id="IPR018708">
    <property type="entry name" value="DUF2225"/>
</dbReference>
<proteinExistence type="predicted"/>
<dbReference type="Proteomes" id="UP000037326">
    <property type="component" value="Unassembled WGS sequence"/>
</dbReference>
<dbReference type="PATRIC" id="fig|582475.4.peg.4850"/>
<dbReference type="Pfam" id="PF09986">
    <property type="entry name" value="DUF2225"/>
    <property type="match status" value="1"/>
</dbReference>
<evidence type="ECO:0008006" key="3">
    <source>
        <dbReference type="Google" id="ProtNLM"/>
    </source>
</evidence>
<dbReference type="RefSeq" id="WP_049669120.1">
    <property type="nucleotide sequence ID" value="NZ_LFXJ01000013.1"/>
</dbReference>
<dbReference type="OrthoDB" id="9780343at2"/>
<organism evidence="1 2">
    <name type="scientific">Lysinibacillus xylanilyticus</name>
    <dbReference type="NCBI Taxonomy" id="582475"/>
    <lineage>
        <taxon>Bacteria</taxon>
        <taxon>Bacillati</taxon>
        <taxon>Bacillota</taxon>
        <taxon>Bacilli</taxon>
        <taxon>Bacillales</taxon>
        <taxon>Bacillaceae</taxon>
        <taxon>Lysinibacillus</taxon>
    </lineage>
</organism>
<evidence type="ECO:0000313" key="2">
    <source>
        <dbReference type="Proteomes" id="UP000037326"/>
    </source>
</evidence>
<reference evidence="2" key="1">
    <citation type="submission" date="2015-07" db="EMBL/GenBank/DDBJ databases">
        <authorList>
            <consortium name="Consortium for Microbial Forensics and Genomics (microFORGE)"/>
            <person name="Knight B.M."/>
            <person name="Roberts D.P."/>
            <person name="Lin D."/>
            <person name="Hari K."/>
            <person name="Fletcher J."/>
            <person name="Melcher U."/>
            <person name="Blagden T."/>
            <person name="Winegar R.A."/>
        </authorList>
    </citation>
    <scope>NUCLEOTIDE SEQUENCE [LARGE SCALE GENOMIC DNA]</scope>
    <source>
        <strain evidence="2">DSM 23493</strain>
    </source>
</reference>
<name>A0A0K9F2Q2_9BACI</name>